<evidence type="ECO:0000256" key="1">
    <source>
        <dbReference type="ARBA" id="ARBA00004496"/>
    </source>
</evidence>
<evidence type="ECO:0000313" key="6">
    <source>
        <dbReference type="Proteomes" id="UP000611640"/>
    </source>
</evidence>
<evidence type="ECO:0000313" key="5">
    <source>
        <dbReference type="EMBL" id="BCJ37079.1"/>
    </source>
</evidence>
<sequence>MTIRFDAELGRALLPADQLDALISASARADWHAPALTELHPSGMVTPDGPHDSIAAALRVVTEPLCRVRFVERGSESVKPTCVAEAWLGIPSTALRVRRDGEQDEFAAIRTAYLPDELADLVSLRPRPRTPQLPFEVSAVCFADLLSTSPALHADAARHLMSAVEDGEVGKALQSVSGRLRRWWTVLVGWRQEGRITASQRLTVLDTEDGLWLALPSEDLIAVLPASSGDIWRVLTMLMVEPDPSTADSTRTTRWVGRE</sequence>
<name>A0A7R7DSK8_9ACTN</name>
<dbReference type="InterPro" id="IPR025734">
    <property type="entry name" value="EspG"/>
</dbReference>
<evidence type="ECO:0000256" key="2">
    <source>
        <dbReference type="ARBA" id="ARBA00006411"/>
    </source>
</evidence>
<dbReference type="EMBL" id="AP023355">
    <property type="protein sequence ID" value="BCJ37079.1"/>
    <property type="molecule type" value="Genomic_DNA"/>
</dbReference>
<dbReference type="RefSeq" id="WP_203963344.1">
    <property type="nucleotide sequence ID" value="NZ_AP023355.1"/>
</dbReference>
<reference evidence="5 6" key="1">
    <citation type="submission" date="2020-08" db="EMBL/GenBank/DDBJ databases">
        <title>Whole genome shotgun sequence of Actinocatenispora thailandica NBRC 105041.</title>
        <authorList>
            <person name="Komaki H."/>
            <person name="Tamura T."/>
        </authorList>
    </citation>
    <scope>NUCLEOTIDE SEQUENCE [LARGE SCALE GENOMIC DNA]</scope>
    <source>
        <strain evidence="5 6">NBRC 105041</strain>
    </source>
</reference>
<comment type="subcellular location">
    <subcellularLocation>
        <location evidence="1">Cytoplasm</location>
    </subcellularLocation>
</comment>
<accession>A0A7R7DSK8</accession>
<protein>
    <recommendedName>
        <fullName evidence="7">ESX secretion-associated protein EspG</fullName>
    </recommendedName>
</protein>
<gene>
    <name evidence="5" type="ORF">Athai_45820</name>
</gene>
<proteinExistence type="inferred from homology"/>
<keyword evidence="4" id="KW-0143">Chaperone</keyword>
<evidence type="ECO:0000256" key="4">
    <source>
        <dbReference type="ARBA" id="ARBA00023186"/>
    </source>
</evidence>
<dbReference type="Proteomes" id="UP000611640">
    <property type="component" value="Chromosome"/>
</dbReference>
<evidence type="ECO:0000256" key="3">
    <source>
        <dbReference type="ARBA" id="ARBA00022490"/>
    </source>
</evidence>
<dbReference type="AlphaFoldDB" id="A0A7R7DSK8"/>
<dbReference type="Pfam" id="PF14011">
    <property type="entry name" value="ESX-1_EspG"/>
    <property type="match status" value="1"/>
</dbReference>
<comment type="similarity">
    <text evidence="2">Belongs to the EspG family.</text>
</comment>
<dbReference type="KEGG" id="atl:Athai_45820"/>
<keyword evidence="3" id="KW-0963">Cytoplasm</keyword>
<evidence type="ECO:0008006" key="7">
    <source>
        <dbReference type="Google" id="ProtNLM"/>
    </source>
</evidence>
<organism evidence="5 6">
    <name type="scientific">Actinocatenispora thailandica</name>
    <dbReference type="NCBI Taxonomy" id="227318"/>
    <lineage>
        <taxon>Bacteria</taxon>
        <taxon>Bacillati</taxon>
        <taxon>Actinomycetota</taxon>
        <taxon>Actinomycetes</taxon>
        <taxon>Micromonosporales</taxon>
        <taxon>Micromonosporaceae</taxon>
        <taxon>Actinocatenispora</taxon>
    </lineage>
</organism>
<keyword evidence="6" id="KW-1185">Reference proteome</keyword>